<dbReference type="SUPFAM" id="SSF51905">
    <property type="entry name" value="FAD/NAD(P)-binding domain"/>
    <property type="match status" value="1"/>
</dbReference>
<sequence length="459" mass="49238">MTQVVILGAGIAGLLATAAAAASGCVDQVVLVDSDILPADPVPRRNIPQAAHVHGLLASGCRAVDQLVPDFLDTVVDLGGVAGDFARDVALGTPFGWAQRFPSDLRVVGASRDLIEWAIRVHVSAMPGVQLLCGHTCTGLLAEPSSTAVIGAQLSSVDWTTIAVPADLVIDATGRGSRADRWLTDLNLAPPPTVTVDSHAGYASRVYTLSADYRPDWLCCYLPLVAPHHPRGGLVCRIEGDRYRVSLFGVGSDRPTRHEENFLSFARSLHDPTIAEIIDSAEPVTPVRVTTATSNRRRYPERTARYPANFVHVGDALCCLNPIYGQGMSVAANAAVVLGRQLAATSLDRGFAARFHRAVTPVTQWAWTLATSADVRWPGATSPNPVQRIMGRHLDRVMAAATRSPRVQQSFLDVMHLLRSPISLAAPPTLLRTFTAARGHADRTLEHDHAMHANSQETT</sequence>
<dbReference type="InterPro" id="IPR036188">
    <property type="entry name" value="FAD/NAD-bd_sf"/>
</dbReference>
<reference evidence="2 3" key="1">
    <citation type="journal article" date="2014" name="Int. J. Syst. Evol. Microbiol.">
        <title>Nocardia vulneris sp. nov., isolated from wounds of human patients in North America.</title>
        <authorList>
            <person name="Lasker B.A."/>
            <person name="Bell M."/>
            <person name="Klenk H.P."/>
            <person name="Sproer C."/>
            <person name="Schumann C."/>
            <person name="Schumann P."/>
            <person name="Brown J.M."/>
        </authorList>
    </citation>
    <scope>NUCLEOTIDE SEQUENCE [LARGE SCALE GENOMIC DNA]</scope>
    <source>
        <strain evidence="2 3">W9851</strain>
    </source>
</reference>
<keyword evidence="1" id="KW-0732">Signal</keyword>
<proteinExistence type="predicted"/>
<evidence type="ECO:0000313" key="2">
    <source>
        <dbReference type="EMBL" id="KIA64339.1"/>
    </source>
</evidence>
<dbReference type="PANTHER" id="PTHR43422:SF3">
    <property type="entry name" value="THIAMINE THIAZOLE SYNTHASE"/>
    <property type="match status" value="1"/>
</dbReference>
<dbReference type="Gene3D" id="3.50.50.60">
    <property type="entry name" value="FAD/NAD(P)-binding domain"/>
    <property type="match status" value="1"/>
</dbReference>
<accession>A0ABR4ZH62</accession>
<organism evidence="2 3">
    <name type="scientific">Nocardia vulneris</name>
    <dbReference type="NCBI Taxonomy" id="1141657"/>
    <lineage>
        <taxon>Bacteria</taxon>
        <taxon>Bacillati</taxon>
        <taxon>Actinomycetota</taxon>
        <taxon>Actinomycetes</taxon>
        <taxon>Mycobacteriales</taxon>
        <taxon>Nocardiaceae</taxon>
        <taxon>Nocardia</taxon>
    </lineage>
</organism>
<evidence type="ECO:0000256" key="1">
    <source>
        <dbReference type="SAM" id="SignalP"/>
    </source>
</evidence>
<dbReference type="Proteomes" id="UP000031364">
    <property type="component" value="Unassembled WGS sequence"/>
</dbReference>
<gene>
    <name evidence="2" type="ORF">FG87_13875</name>
</gene>
<feature type="chain" id="PRO_5045281206" description="FAD-binding domain-containing protein" evidence="1">
    <location>
        <begin position="22"/>
        <end position="459"/>
    </location>
</feature>
<name>A0ABR4ZH62_9NOCA</name>
<keyword evidence="3" id="KW-1185">Reference proteome</keyword>
<comment type="caution">
    <text evidence="2">The sequence shown here is derived from an EMBL/GenBank/DDBJ whole genome shotgun (WGS) entry which is preliminary data.</text>
</comment>
<feature type="signal peptide" evidence="1">
    <location>
        <begin position="1"/>
        <end position="21"/>
    </location>
</feature>
<dbReference type="EMBL" id="JNFP01000014">
    <property type="protein sequence ID" value="KIA64339.1"/>
    <property type="molecule type" value="Genomic_DNA"/>
</dbReference>
<protein>
    <recommendedName>
        <fullName evidence="4">FAD-binding domain-containing protein</fullName>
    </recommendedName>
</protein>
<dbReference type="PANTHER" id="PTHR43422">
    <property type="entry name" value="THIAMINE THIAZOLE SYNTHASE"/>
    <property type="match status" value="1"/>
</dbReference>
<evidence type="ECO:0000313" key="3">
    <source>
        <dbReference type="Proteomes" id="UP000031364"/>
    </source>
</evidence>
<evidence type="ECO:0008006" key="4">
    <source>
        <dbReference type="Google" id="ProtNLM"/>
    </source>
</evidence>
<dbReference type="RefSeq" id="WP_043669652.1">
    <property type="nucleotide sequence ID" value="NZ_BDCI01000004.1"/>
</dbReference>